<proteinExistence type="predicted"/>
<protein>
    <submittedName>
        <fullName evidence="1">Uncharacterized protein</fullName>
    </submittedName>
</protein>
<name>A0A0E9Q884_ANGAN</name>
<evidence type="ECO:0000313" key="1">
    <source>
        <dbReference type="EMBL" id="JAH12722.1"/>
    </source>
</evidence>
<reference evidence="1" key="2">
    <citation type="journal article" date="2015" name="Fish Shellfish Immunol.">
        <title>Early steps in the European eel (Anguilla anguilla)-Vibrio vulnificus interaction in the gills: Role of the RtxA13 toxin.</title>
        <authorList>
            <person name="Callol A."/>
            <person name="Pajuelo D."/>
            <person name="Ebbesson L."/>
            <person name="Teles M."/>
            <person name="MacKenzie S."/>
            <person name="Amaro C."/>
        </authorList>
    </citation>
    <scope>NUCLEOTIDE SEQUENCE</scope>
</reference>
<dbReference type="EMBL" id="GBXM01095855">
    <property type="protein sequence ID" value="JAH12722.1"/>
    <property type="molecule type" value="Transcribed_RNA"/>
</dbReference>
<accession>A0A0E9Q884</accession>
<reference evidence="1" key="1">
    <citation type="submission" date="2014-11" db="EMBL/GenBank/DDBJ databases">
        <authorList>
            <person name="Amaro Gonzalez C."/>
        </authorList>
    </citation>
    <scope>NUCLEOTIDE SEQUENCE</scope>
</reference>
<organism evidence="1">
    <name type="scientific">Anguilla anguilla</name>
    <name type="common">European freshwater eel</name>
    <name type="synonym">Muraena anguilla</name>
    <dbReference type="NCBI Taxonomy" id="7936"/>
    <lineage>
        <taxon>Eukaryota</taxon>
        <taxon>Metazoa</taxon>
        <taxon>Chordata</taxon>
        <taxon>Craniata</taxon>
        <taxon>Vertebrata</taxon>
        <taxon>Euteleostomi</taxon>
        <taxon>Actinopterygii</taxon>
        <taxon>Neopterygii</taxon>
        <taxon>Teleostei</taxon>
        <taxon>Anguilliformes</taxon>
        <taxon>Anguillidae</taxon>
        <taxon>Anguilla</taxon>
    </lineage>
</organism>
<sequence length="15" mass="1670">MVVPCFSPLKVCSLF</sequence>